<evidence type="ECO:0000256" key="3">
    <source>
        <dbReference type="SAM" id="MobiDB-lite"/>
    </source>
</evidence>
<protein>
    <recommendedName>
        <fullName evidence="4">Cas10/Cmr2 second palm domain-containing protein</fullName>
    </recommendedName>
</protein>
<dbReference type="InterPro" id="IPR043128">
    <property type="entry name" value="Rev_trsase/Diguanyl_cyclase"/>
</dbReference>
<dbReference type="Proteomes" id="UP000199556">
    <property type="component" value="Unassembled WGS sequence"/>
</dbReference>
<dbReference type="GO" id="GO:0051607">
    <property type="term" value="P:defense response to virus"/>
    <property type="evidence" value="ECO:0007669"/>
    <property type="project" value="UniProtKB-KW"/>
</dbReference>
<keyword evidence="2" id="KW-0051">Antiviral defense</keyword>
<keyword evidence="6" id="KW-1185">Reference proteome</keyword>
<evidence type="ECO:0000256" key="1">
    <source>
        <dbReference type="ARBA" id="ARBA00022741"/>
    </source>
</evidence>
<reference evidence="5 6" key="1">
    <citation type="submission" date="2016-10" db="EMBL/GenBank/DDBJ databases">
        <authorList>
            <person name="de Groot N.N."/>
        </authorList>
    </citation>
    <scope>NUCLEOTIDE SEQUENCE [LARGE SCALE GENOMIC DNA]</scope>
    <source>
        <strain evidence="5 6">DSM 4180</strain>
    </source>
</reference>
<evidence type="ECO:0000313" key="6">
    <source>
        <dbReference type="Proteomes" id="UP000199556"/>
    </source>
</evidence>
<feature type="domain" description="Cas10/Cmr2 second palm" evidence="4">
    <location>
        <begin position="204"/>
        <end position="359"/>
    </location>
</feature>
<evidence type="ECO:0000313" key="5">
    <source>
        <dbReference type="EMBL" id="SFM56123.1"/>
    </source>
</evidence>
<name>A0A1I4RVT7_ECTMO</name>
<dbReference type="RefSeq" id="WP_090485797.1">
    <property type="nucleotide sequence ID" value="NZ_FOUO01000010.1"/>
</dbReference>
<organism evidence="5 6">
    <name type="scientific">Ectothiorhodospira mobilis</name>
    <dbReference type="NCBI Taxonomy" id="195064"/>
    <lineage>
        <taxon>Bacteria</taxon>
        <taxon>Pseudomonadati</taxon>
        <taxon>Pseudomonadota</taxon>
        <taxon>Gammaproteobacteria</taxon>
        <taxon>Chromatiales</taxon>
        <taxon>Ectothiorhodospiraceae</taxon>
        <taxon>Ectothiorhodospira</taxon>
    </lineage>
</organism>
<dbReference type="Pfam" id="PF22335">
    <property type="entry name" value="Cas10-Cmr2_palm2"/>
    <property type="match status" value="1"/>
</dbReference>
<dbReference type="OrthoDB" id="442064at2"/>
<accession>A0A1I4RVT7</accession>
<feature type="region of interest" description="Disordered" evidence="3">
    <location>
        <begin position="116"/>
        <end position="149"/>
    </location>
</feature>
<evidence type="ECO:0000259" key="4">
    <source>
        <dbReference type="Pfam" id="PF22335"/>
    </source>
</evidence>
<gene>
    <name evidence="5" type="ORF">SAMN05421721_1104</name>
</gene>
<feature type="region of interest" description="Disordered" evidence="3">
    <location>
        <begin position="488"/>
        <end position="536"/>
    </location>
</feature>
<sequence>MTWNAWLFEAKSIQGYLFSSGRLRDIVGGSELVESLTGELLDDVLEAMQEREAITFSRRAGGAIYALSEEPGPLRRLADLWALAVQQHAPGLRFETGSGTGQTPLEAFDAARNEMQGQGGRLRPERPATPPVATRSRRTGGAAVAWDNKDGPVDAATRARKRHADASRAGLVNRIGPAGADLGWRNWPLDLEKDFPFRGEDRTVALLHADGNGFGQLLRNARRAADRDPERFPDLFTQLSAAISRTTESAVQTAVAEVLLSEQDERGMLPARPIVVGGDDITFLVRADLALPFLQRFASAFEAASRDALADLAQAGITGKDLPEALTVGAGCVFMRASQPFSMAHELAEDLTDHAKRDGKAADPVVSTVAFHRVTTALAGDYDAVLARELTDTWEGVRYRQTLGAYAIGPAAGRELPKLEDLMGLQEVMERPAMAGGAARELLTLIGMDPSQAAIRYRRWRQVARRDPEQRPVLDDFDSYMKRLVPDFEPDSSELPFGSGTEERKTPLGDVLALKAVGSRRGRVGQGQHERREETA</sequence>
<dbReference type="STRING" id="195064.SAMN05421721_1104"/>
<evidence type="ECO:0000256" key="2">
    <source>
        <dbReference type="ARBA" id="ARBA00023118"/>
    </source>
</evidence>
<dbReference type="EMBL" id="FOUO01000010">
    <property type="protein sequence ID" value="SFM56123.1"/>
    <property type="molecule type" value="Genomic_DNA"/>
</dbReference>
<dbReference type="InterPro" id="IPR054767">
    <property type="entry name" value="Cas10-Cmr2_palm2"/>
</dbReference>
<proteinExistence type="predicted"/>
<dbReference type="AlphaFoldDB" id="A0A1I4RVT7"/>
<keyword evidence="1" id="KW-0547">Nucleotide-binding</keyword>
<dbReference type="Gene3D" id="3.30.70.270">
    <property type="match status" value="1"/>
</dbReference>
<dbReference type="GO" id="GO:0000166">
    <property type="term" value="F:nucleotide binding"/>
    <property type="evidence" value="ECO:0007669"/>
    <property type="project" value="UniProtKB-KW"/>
</dbReference>